<keyword evidence="9" id="KW-1185">Reference proteome</keyword>
<evidence type="ECO:0000313" key="8">
    <source>
        <dbReference type="EMBL" id="KAK5167505.1"/>
    </source>
</evidence>
<dbReference type="SUPFAM" id="SSF57667">
    <property type="entry name" value="beta-beta-alpha zinc fingers"/>
    <property type="match status" value="2"/>
</dbReference>
<name>A0AAV9P4R0_9PEZI</name>
<evidence type="ECO:0000256" key="1">
    <source>
        <dbReference type="ARBA" id="ARBA00022723"/>
    </source>
</evidence>
<dbReference type="PANTHER" id="PTHR19818">
    <property type="entry name" value="ZINC FINGER PROTEIN ZIC AND GLI"/>
    <property type="match status" value="1"/>
</dbReference>
<dbReference type="EMBL" id="JAVRRT010000011">
    <property type="protein sequence ID" value="KAK5167505.1"/>
    <property type="molecule type" value="Genomic_DNA"/>
</dbReference>
<dbReference type="GeneID" id="89928540"/>
<dbReference type="GO" id="GO:0045944">
    <property type="term" value="P:positive regulation of transcription by RNA polymerase II"/>
    <property type="evidence" value="ECO:0007669"/>
    <property type="project" value="UniProtKB-ARBA"/>
</dbReference>
<feature type="compositionally biased region" description="Basic residues" evidence="6">
    <location>
        <begin position="104"/>
        <end position="118"/>
    </location>
</feature>
<dbReference type="GO" id="GO:0000981">
    <property type="term" value="F:DNA-binding transcription factor activity, RNA polymerase II-specific"/>
    <property type="evidence" value="ECO:0007669"/>
    <property type="project" value="TreeGrafter"/>
</dbReference>
<sequence>MDQPPPPPPPFNPPTGNKSANYQPNKYKVPCPFDGCNRLFVCDHNCNQHIREAHTKERPYVCPENHCKSAFARLGSLNRHIRLIHHKNPSWSGRDGASPAGRGRVTKRQGRGRTRRRSAATDAPTEDDEQVPSQAQGDGRPAGQAAVLPEFDFRQIHEGMDRMTINDPPLQADTTEGQPTGPLDGQAGSTNVAPTYPTFAHLAFPQHADEGTSGQQPEPLYEGQGTMNTAASYPLFVDPAFAQHADEGTSAPYLDPALTAASTFDLSNDLTFIPPNEADLFNLPPPPAPIALSSNYFCFCCGATRSDQSSLDTHPHDSHGWAMPGCRCGRCMEGQDLFANAAVGGEQMLPTMNTGDLTLPALNTGMEQAMDFNYQWPPSELEASYGINTSFGQLPNDPGAWQLFDNTYLDNNFDDEPSERTIAGTKGHHSQSTTPSNNDEGWNSPTRWPGLDGYVGEMDPNVLDIDMDEDEDSYNALARDAMRLFGGGGER</sequence>
<dbReference type="GO" id="GO:0008270">
    <property type="term" value="F:zinc ion binding"/>
    <property type="evidence" value="ECO:0007669"/>
    <property type="project" value="UniProtKB-KW"/>
</dbReference>
<protein>
    <recommendedName>
        <fullName evidence="7">C2H2-type domain-containing protein</fullName>
    </recommendedName>
</protein>
<dbReference type="InterPro" id="IPR050329">
    <property type="entry name" value="GLI_C2H2-zinc-finger"/>
</dbReference>
<comment type="caution">
    <text evidence="8">The sequence shown here is derived from an EMBL/GenBank/DDBJ whole genome shotgun (WGS) entry which is preliminary data.</text>
</comment>
<dbReference type="InterPro" id="IPR013087">
    <property type="entry name" value="Znf_C2H2_type"/>
</dbReference>
<dbReference type="Proteomes" id="UP001337655">
    <property type="component" value="Unassembled WGS sequence"/>
</dbReference>
<evidence type="ECO:0000313" key="9">
    <source>
        <dbReference type="Proteomes" id="UP001337655"/>
    </source>
</evidence>
<gene>
    <name evidence="8" type="ORF">LTR77_007204</name>
</gene>
<feature type="region of interest" description="Disordered" evidence="6">
    <location>
        <begin position="163"/>
        <end position="194"/>
    </location>
</feature>
<dbReference type="InterPro" id="IPR036236">
    <property type="entry name" value="Znf_C2H2_sf"/>
</dbReference>
<dbReference type="PANTHER" id="PTHR19818:SF139">
    <property type="entry name" value="PAIR-RULE PROTEIN ODD-PAIRED"/>
    <property type="match status" value="1"/>
</dbReference>
<dbReference type="Gene3D" id="3.30.160.60">
    <property type="entry name" value="Classic Zinc Finger"/>
    <property type="match status" value="1"/>
</dbReference>
<proteinExistence type="predicted"/>
<organism evidence="8 9">
    <name type="scientific">Saxophila tyrrhenica</name>
    <dbReference type="NCBI Taxonomy" id="1690608"/>
    <lineage>
        <taxon>Eukaryota</taxon>
        <taxon>Fungi</taxon>
        <taxon>Dikarya</taxon>
        <taxon>Ascomycota</taxon>
        <taxon>Pezizomycotina</taxon>
        <taxon>Dothideomycetes</taxon>
        <taxon>Dothideomycetidae</taxon>
        <taxon>Mycosphaerellales</taxon>
        <taxon>Extremaceae</taxon>
        <taxon>Saxophila</taxon>
    </lineage>
</organism>
<evidence type="ECO:0000256" key="2">
    <source>
        <dbReference type="ARBA" id="ARBA00022737"/>
    </source>
</evidence>
<dbReference type="SMART" id="SM00355">
    <property type="entry name" value="ZnF_C2H2"/>
    <property type="match status" value="3"/>
</dbReference>
<keyword evidence="2" id="KW-0677">Repeat</keyword>
<keyword evidence="4" id="KW-0862">Zinc</keyword>
<dbReference type="PROSITE" id="PS00028">
    <property type="entry name" value="ZINC_FINGER_C2H2_1"/>
    <property type="match status" value="2"/>
</dbReference>
<feature type="region of interest" description="Disordered" evidence="6">
    <location>
        <begin position="87"/>
        <end position="146"/>
    </location>
</feature>
<feature type="compositionally biased region" description="Pro residues" evidence="6">
    <location>
        <begin position="1"/>
        <end position="13"/>
    </location>
</feature>
<reference evidence="8 9" key="1">
    <citation type="submission" date="2023-08" db="EMBL/GenBank/DDBJ databases">
        <title>Black Yeasts Isolated from many extreme environments.</title>
        <authorList>
            <person name="Coleine C."/>
            <person name="Stajich J.E."/>
            <person name="Selbmann L."/>
        </authorList>
    </citation>
    <scope>NUCLEOTIDE SEQUENCE [LARGE SCALE GENOMIC DNA]</scope>
    <source>
        <strain evidence="8 9">CCFEE 5935</strain>
    </source>
</reference>
<accession>A0AAV9P4R0</accession>
<evidence type="ECO:0000256" key="6">
    <source>
        <dbReference type="SAM" id="MobiDB-lite"/>
    </source>
</evidence>
<feature type="compositionally biased region" description="Polar residues" evidence="6">
    <location>
        <begin position="430"/>
        <end position="446"/>
    </location>
</feature>
<feature type="region of interest" description="Disordered" evidence="6">
    <location>
        <begin position="1"/>
        <end position="21"/>
    </location>
</feature>
<evidence type="ECO:0000256" key="3">
    <source>
        <dbReference type="ARBA" id="ARBA00022771"/>
    </source>
</evidence>
<dbReference type="AlphaFoldDB" id="A0AAV9P4R0"/>
<keyword evidence="1" id="KW-0479">Metal-binding</keyword>
<feature type="domain" description="C2H2-type" evidence="7">
    <location>
        <begin position="60"/>
        <end position="90"/>
    </location>
</feature>
<dbReference type="RefSeq" id="XP_064657211.1">
    <property type="nucleotide sequence ID" value="XM_064804441.1"/>
</dbReference>
<dbReference type="PROSITE" id="PS50157">
    <property type="entry name" value="ZINC_FINGER_C2H2_2"/>
    <property type="match status" value="2"/>
</dbReference>
<evidence type="ECO:0000256" key="4">
    <source>
        <dbReference type="ARBA" id="ARBA00022833"/>
    </source>
</evidence>
<feature type="region of interest" description="Disordered" evidence="6">
    <location>
        <begin position="414"/>
        <end position="448"/>
    </location>
</feature>
<feature type="domain" description="C2H2-type" evidence="7">
    <location>
        <begin position="29"/>
        <end position="59"/>
    </location>
</feature>
<keyword evidence="3 5" id="KW-0863">Zinc-finger</keyword>
<evidence type="ECO:0000259" key="7">
    <source>
        <dbReference type="PROSITE" id="PS50157"/>
    </source>
</evidence>
<dbReference type="GO" id="GO:0000978">
    <property type="term" value="F:RNA polymerase II cis-regulatory region sequence-specific DNA binding"/>
    <property type="evidence" value="ECO:0007669"/>
    <property type="project" value="TreeGrafter"/>
</dbReference>
<evidence type="ECO:0000256" key="5">
    <source>
        <dbReference type="PROSITE-ProRule" id="PRU00042"/>
    </source>
</evidence>
<dbReference type="GO" id="GO:0005634">
    <property type="term" value="C:nucleus"/>
    <property type="evidence" value="ECO:0007669"/>
    <property type="project" value="UniProtKB-ARBA"/>
</dbReference>